<evidence type="ECO:0000313" key="13">
    <source>
        <dbReference type="EMBL" id="MBF5052255.1"/>
    </source>
</evidence>
<keyword evidence="5 11" id="KW-0436">Ligase</keyword>
<dbReference type="PANTHER" id="PTHR30075:SF2">
    <property type="entry name" value="GLYCINE--TRNA LIGASE, CHLOROPLASTIC_MITOCHONDRIAL 2"/>
    <property type="match status" value="1"/>
</dbReference>
<evidence type="ECO:0000256" key="4">
    <source>
        <dbReference type="ARBA" id="ARBA00022490"/>
    </source>
</evidence>
<keyword evidence="4 11" id="KW-0963">Cytoplasm</keyword>
<evidence type="ECO:0000256" key="1">
    <source>
        <dbReference type="ARBA" id="ARBA00004496"/>
    </source>
</evidence>
<accession>A0ABS0AG63</accession>
<keyword evidence="9 11" id="KW-0030">Aminoacyl-tRNA synthetase</keyword>
<keyword evidence="14" id="KW-1185">Reference proteome</keyword>
<keyword evidence="8 11" id="KW-0648">Protein biosynthesis</keyword>
<dbReference type="InterPro" id="IPR015944">
    <property type="entry name" value="Gly-tRNA-synth_bsu"/>
</dbReference>
<dbReference type="PROSITE" id="PS50861">
    <property type="entry name" value="AA_TRNA_LIGASE_II_GLYAB"/>
    <property type="match status" value="1"/>
</dbReference>
<evidence type="ECO:0000256" key="9">
    <source>
        <dbReference type="ARBA" id="ARBA00023146"/>
    </source>
</evidence>
<name>A0ABS0AG63_9GAMM</name>
<organism evidence="13 14">
    <name type="scientific">Alloalcanivorax venustensis ISO4</name>
    <dbReference type="NCBI Taxonomy" id="1177184"/>
    <lineage>
        <taxon>Bacteria</taxon>
        <taxon>Pseudomonadati</taxon>
        <taxon>Pseudomonadota</taxon>
        <taxon>Gammaproteobacteria</taxon>
        <taxon>Oceanospirillales</taxon>
        <taxon>Alcanivoracaceae</taxon>
        <taxon>Alloalcanivorax</taxon>
    </lineage>
</organism>
<reference evidence="13 14" key="1">
    <citation type="submission" date="2012-09" db="EMBL/GenBank/DDBJ databases">
        <title>Genome Sequence of alkane-degrading Bacterium Alcanivorax venustensis ISO4.</title>
        <authorList>
            <person name="Lai Q."/>
            <person name="Shao Z."/>
        </authorList>
    </citation>
    <scope>NUCLEOTIDE SEQUENCE [LARGE SCALE GENOMIC DNA]</scope>
    <source>
        <strain evidence="13 14">ISO4</strain>
    </source>
</reference>
<gene>
    <name evidence="11" type="primary">glyS</name>
    <name evidence="13" type="ORF">ISO4_00857</name>
</gene>
<keyword evidence="6 11" id="KW-0547">Nucleotide-binding</keyword>
<evidence type="ECO:0000256" key="3">
    <source>
        <dbReference type="ARBA" id="ARBA00011209"/>
    </source>
</evidence>
<dbReference type="EC" id="6.1.1.14" evidence="11"/>
<dbReference type="InterPro" id="IPR006194">
    <property type="entry name" value="Gly-tRNA-synth_heterodimer"/>
</dbReference>
<sequence length="691" mass="76623">MAKRDLLIELGTEELPPKALPDLSAALTEELVRQLDDAGLAHGAVESFAAPRRLAVLVRDLADKQADRQVERLGPALQAAYDADGKPTKAAEGFAASVGLSVDQLDRRDTDKGERLFAQLTEAGRPTVELVPDFLAQAVNKLPIPKRMRWGRRKVQFVRPVHWLVALYGSDVIDFELLDQRAGRTSRGHRFHAPDAIELSEAGDYATRLEQDGKVIADFPRRREMIRQQAEQAGRDAGGRAHLDEDLLDEVTALVEWPVALAGRFDDDFLRVPQEALITAMEEHQKYFPVLDANGKLTPHFITISNIESRDPQKVIAGNEKVIRPRLADAAFFYDNDCRKPLEQHAQGLAQVVFQQKLGTLADKCDRIGWLAGEIADRIGGDANLARRAGALSKADLNSEMVYEFDTMQGVMGYYLARNEGLPEELAQALHEQYLPRFAGDGLPRTKTGQAVSLADKIDTLVGIFGIGQKPSGTKDPYALRRATLGILRIIIDNQLPLDLRDLLDQAAVALGQRIDADLVDEAFDFVKGRYRAMYQEQGFATPVILSVLALDEACRRPLDFDRRVRAVAAFQNRDEAQALAAANKRVSNILAKLDKAPPEEIDGALLEEEAEQTLTDMVVDAYARSEPLLEEGNYEAVLALLAELREPVDAFFDQVMVMAEDPAVRDNRLALLTFLRDLFLDVADISLLQE</sequence>
<dbReference type="Pfam" id="PF02092">
    <property type="entry name" value="tRNA_synt_2f"/>
    <property type="match status" value="1"/>
</dbReference>
<dbReference type="PANTHER" id="PTHR30075">
    <property type="entry name" value="GLYCYL-TRNA SYNTHETASE"/>
    <property type="match status" value="1"/>
</dbReference>
<comment type="caution">
    <text evidence="13">The sequence shown here is derived from an EMBL/GenBank/DDBJ whole genome shotgun (WGS) entry which is preliminary data.</text>
</comment>
<dbReference type="InterPro" id="IPR008909">
    <property type="entry name" value="DALR_anticod-bd"/>
</dbReference>
<evidence type="ECO:0000256" key="7">
    <source>
        <dbReference type="ARBA" id="ARBA00022840"/>
    </source>
</evidence>
<evidence type="ECO:0000256" key="2">
    <source>
        <dbReference type="ARBA" id="ARBA00008226"/>
    </source>
</evidence>
<comment type="subcellular location">
    <subcellularLocation>
        <location evidence="1 11">Cytoplasm</location>
    </subcellularLocation>
</comment>
<protein>
    <recommendedName>
        <fullName evidence="11">Glycine--tRNA ligase beta subunit</fullName>
        <ecNumber evidence="11">6.1.1.14</ecNumber>
    </recommendedName>
    <alternativeName>
        <fullName evidence="11">Glycyl-tRNA synthetase beta subunit</fullName>
        <shortName evidence="11">GlyRS</shortName>
    </alternativeName>
</protein>
<evidence type="ECO:0000256" key="11">
    <source>
        <dbReference type="HAMAP-Rule" id="MF_00255"/>
    </source>
</evidence>
<evidence type="ECO:0000256" key="5">
    <source>
        <dbReference type="ARBA" id="ARBA00022598"/>
    </source>
</evidence>
<evidence type="ECO:0000313" key="14">
    <source>
        <dbReference type="Proteomes" id="UP000644441"/>
    </source>
</evidence>
<evidence type="ECO:0000256" key="8">
    <source>
        <dbReference type="ARBA" id="ARBA00022917"/>
    </source>
</evidence>
<proteinExistence type="inferred from homology"/>
<comment type="subunit">
    <text evidence="3 11">Tetramer of two alpha and two beta subunits.</text>
</comment>
<comment type="catalytic activity">
    <reaction evidence="10 11">
        <text>tRNA(Gly) + glycine + ATP = glycyl-tRNA(Gly) + AMP + diphosphate</text>
        <dbReference type="Rhea" id="RHEA:16013"/>
        <dbReference type="Rhea" id="RHEA-COMP:9664"/>
        <dbReference type="Rhea" id="RHEA-COMP:9683"/>
        <dbReference type="ChEBI" id="CHEBI:30616"/>
        <dbReference type="ChEBI" id="CHEBI:33019"/>
        <dbReference type="ChEBI" id="CHEBI:57305"/>
        <dbReference type="ChEBI" id="CHEBI:78442"/>
        <dbReference type="ChEBI" id="CHEBI:78522"/>
        <dbReference type="ChEBI" id="CHEBI:456215"/>
        <dbReference type="EC" id="6.1.1.14"/>
    </reaction>
</comment>
<dbReference type="HAMAP" id="MF_00255">
    <property type="entry name" value="Gly_tRNA_synth_beta"/>
    <property type="match status" value="1"/>
</dbReference>
<dbReference type="Pfam" id="PF05746">
    <property type="entry name" value="DALR_1"/>
    <property type="match status" value="1"/>
</dbReference>
<evidence type="ECO:0000259" key="12">
    <source>
        <dbReference type="Pfam" id="PF05746"/>
    </source>
</evidence>
<feature type="domain" description="DALR anticodon binding" evidence="12">
    <location>
        <begin position="582"/>
        <end position="678"/>
    </location>
</feature>
<dbReference type="Proteomes" id="UP000644441">
    <property type="component" value="Unassembled WGS sequence"/>
</dbReference>
<evidence type="ECO:0000256" key="6">
    <source>
        <dbReference type="ARBA" id="ARBA00022741"/>
    </source>
</evidence>
<dbReference type="EMBL" id="ARXR01000005">
    <property type="protein sequence ID" value="MBF5052255.1"/>
    <property type="molecule type" value="Genomic_DNA"/>
</dbReference>
<dbReference type="NCBIfam" id="TIGR00211">
    <property type="entry name" value="glyS"/>
    <property type="match status" value="1"/>
</dbReference>
<keyword evidence="7 11" id="KW-0067">ATP-binding</keyword>
<evidence type="ECO:0000256" key="10">
    <source>
        <dbReference type="ARBA" id="ARBA00047937"/>
    </source>
</evidence>
<dbReference type="SUPFAM" id="SSF109604">
    <property type="entry name" value="HD-domain/PDEase-like"/>
    <property type="match status" value="1"/>
</dbReference>
<comment type="similarity">
    <text evidence="2 11">Belongs to the class-II aminoacyl-tRNA synthetase family.</text>
</comment>
<dbReference type="PRINTS" id="PR01045">
    <property type="entry name" value="TRNASYNTHGB"/>
</dbReference>